<dbReference type="AlphaFoldDB" id="A0A0E0NAB5"/>
<feature type="compositionally biased region" description="Pro residues" evidence="1">
    <location>
        <begin position="168"/>
        <end position="181"/>
    </location>
</feature>
<dbReference type="Gramene" id="ORUFI02G05130.1">
    <property type="protein sequence ID" value="ORUFI02G05130.1"/>
    <property type="gene ID" value="ORUFI02G05130"/>
</dbReference>
<accession>A0A0E0NAB5</accession>
<reference evidence="2" key="2">
    <citation type="submission" date="2015-06" db="UniProtKB">
        <authorList>
            <consortium name="EnsemblPlants"/>
        </authorList>
    </citation>
    <scope>IDENTIFICATION</scope>
</reference>
<protein>
    <submittedName>
        <fullName evidence="2">Uncharacterized protein</fullName>
    </submittedName>
</protein>
<dbReference type="HOGENOM" id="CLU_114296_1_0_1"/>
<evidence type="ECO:0000313" key="3">
    <source>
        <dbReference type="Proteomes" id="UP000008022"/>
    </source>
</evidence>
<evidence type="ECO:0000256" key="1">
    <source>
        <dbReference type="SAM" id="MobiDB-lite"/>
    </source>
</evidence>
<keyword evidence="3" id="KW-1185">Reference proteome</keyword>
<evidence type="ECO:0000313" key="2">
    <source>
        <dbReference type="EnsemblPlants" id="ORUFI02G05130.1"/>
    </source>
</evidence>
<proteinExistence type="predicted"/>
<dbReference type="Proteomes" id="UP000008022">
    <property type="component" value="Unassembled WGS sequence"/>
</dbReference>
<organism evidence="2 3">
    <name type="scientific">Oryza rufipogon</name>
    <name type="common">Brownbeard rice</name>
    <name type="synonym">Asian wild rice</name>
    <dbReference type="NCBI Taxonomy" id="4529"/>
    <lineage>
        <taxon>Eukaryota</taxon>
        <taxon>Viridiplantae</taxon>
        <taxon>Streptophyta</taxon>
        <taxon>Embryophyta</taxon>
        <taxon>Tracheophyta</taxon>
        <taxon>Spermatophyta</taxon>
        <taxon>Magnoliopsida</taxon>
        <taxon>Liliopsida</taxon>
        <taxon>Poales</taxon>
        <taxon>Poaceae</taxon>
        <taxon>BOP clade</taxon>
        <taxon>Oryzoideae</taxon>
        <taxon>Oryzeae</taxon>
        <taxon>Oryzinae</taxon>
        <taxon>Oryza</taxon>
    </lineage>
</organism>
<feature type="region of interest" description="Disordered" evidence="1">
    <location>
        <begin position="162"/>
        <end position="181"/>
    </location>
</feature>
<reference evidence="3" key="1">
    <citation type="submission" date="2013-06" db="EMBL/GenBank/DDBJ databases">
        <authorList>
            <person name="Zhao Q."/>
        </authorList>
    </citation>
    <scope>NUCLEOTIDE SEQUENCE</scope>
    <source>
        <strain evidence="3">cv. W1943</strain>
    </source>
</reference>
<dbReference type="EnsemblPlants" id="ORUFI02G05130.1">
    <property type="protein sequence ID" value="ORUFI02G05130.1"/>
    <property type="gene ID" value="ORUFI02G05130"/>
</dbReference>
<name>A0A0E0NAB5_ORYRU</name>
<sequence length="181" mass="20199">MVVPYLARVVLATQLRAFIPSCPRVWQTRRDVSSFTVRLHRLFGVIYLNDCRDRVTVIVLRVLAYLGPRRPPVHPRPLYGAPCATQRLSYLDIDSRLRLHRPRLLYAQLSRPRLPRTLRFGYIDYGTKGYHPDATELPAAADPGTVPDAAGAGAGMAAGWNFPNLPLLQPPNPPSPPSGRD</sequence>